<sequence length="68" mass="7672">MRSVAVKPSFPYSLLALLFSSLNEDKAFKAFATSIIHRFCSMIDYKVQSLSFCHLRGHPFISISSLSE</sequence>
<geneLocation type="mitochondrion" evidence="1"/>
<accession>F2VPY7</accession>
<proteinExistence type="predicted"/>
<keyword evidence="1" id="KW-0496">Mitochondrion</keyword>
<dbReference type="EMBL" id="GU945236">
    <property type="protein sequence ID" value="ADZ16285.1"/>
    <property type="molecule type" value="Genomic_DNA"/>
</dbReference>
<evidence type="ECO:0000313" key="1">
    <source>
        <dbReference type="EMBL" id="ADZ16285.1"/>
    </source>
</evidence>
<dbReference type="AlphaFoldDB" id="F2VPY7"/>
<organism evidence="1">
    <name type="scientific">Capsicum annuum</name>
    <name type="common">Capsicum pepper</name>
    <dbReference type="NCBI Taxonomy" id="4072"/>
    <lineage>
        <taxon>Eukaryota</taxon>
        <taxon>Viridiplantae</taxon>
        <taxon>Streptophyta</taxon>
        <taxon>Embryophyta</taxon>
        <taxon>Tracheophyta</taxon>
        <taxon>Spermatophyta</taxon>
        <taxon>Magnoliopsida</taxon>
        <taxon>eudicotyledons</taxon>
        <taxon>Gunneridae</taxon>
        <taxon>Pentapetalae</taxon>
        <taxon>asterids</taxon>
        <taxon>lamiids</taxon>
        <taxon>Solanales</taxon>
        <taxon>Solanaceae</taxon>
        <taxon>Solanoideae</taxon>
        <taxon>Capsiceae</taxon>
        <taxon>Capsicum</taxon>
    </lineage>
</organism>
<protein>
    <submittedName>
        <fullName evidence="1">Uncharacterized protein</fullName>
    </submittedName>
</protein>
<name>F2VPY7_CAPAN</name>
<reference evidence="1" key="1">
    <citation type="submission" date="2010-03" db="EMBL/GenBank/DDBJ databases">
        <authorList>
            <person name="Shin Y."/>
            <person name="Gergely G."/>
            <person name="Wang S."/>
            <person name="Hirata Y."/>
        </authorList>
    </citation>
    <scope>NUCLEOTIDE SEQUENCE</scope>
</reference>